<proteinExistence type="predicted"/>
<dbReference type="Proteomes" id="UP000821865">
    <property type="component" value="Chromosome 3"/>
</dbReference>
<sequence>MGDHPASLQLIPPGDCQSISPTLPRAVTGTQRRDGRPTEKSRHATPPAAQRQVRLRRAPLPQLPRRDLKVVVQPRVGFDVSKETPRRLFTAISAATKIPLQEALAQDQVQLHPANNTFTISTPMEARARAYAQILSITIGTNSTDATAYFALPDDAVRGVIRMAHSDLCPKLSAFGRVFTRFPHRPKMETCYKCCRIRHRQDVCLAPASGCCHNCSENHMPTEPPTCPHKCIVCGDGHHTGNIQCKYRYARPLPRTTQPAAGHQSRTREQTPAPRKSSRSASSARSASRERSNKPRQDLTWADCVRRSPPASTQKIPDHNEGELQALREELGLYADNTTMELSEYVQSLPEIAHQCYAEKLEVPGNQYPDRYTILVWKNDPKRWPNVRFGDIYM</sequence>
<organism evidence="1 2">
    <name type="scientific">Dermacentor silvarum</name>
    <name type="common">Tick</name>
    <dbReference type="NCBI Taxonomy" id="543639"/>
    <lineage>
        <taxon>Eukaryota</taxon>
        <taxon>Metazoa</taxon>
        <taxon>Ecdysozoa</taxon>
        <taxon>Arthropoda</taxon>
        <taxon>Chelicerata</taxon>
        <taxon>Arachnida</taxon>
        <taxon>Acari</taxon>
        <taxon>Parasitiformes</taxon>
        <taxon>Ixodida</taxon>
        <taxon>Ixodoidea</taxon>
        <taxon>Ixodidae</taxon>
        <taxon>Rhipicephalinae</taxon>
        <taxon>Dermacentor</taxon>
    </lineage>
</organism>
<evidence type="ECO:0000313" key="2">
    <source>
        <dbReference type="Proteomes" id="UP000821865"/>
    </source>
</evidence>
<protein>
    <submittedName>
        <fullName evidence="1">Uncharacterized protein</fullName>
    </submittedName>
</protein>
<comment type="caution">
    <text evidence="1">The sequence shown here is derived from an EMBL/GenBank/DDBJ whole genome shotgun (WGS) entry which is preliminary data.</text>
</comment>
<evidence type="ECO:0000313" key="1">
    <source>
        <dbReference type="EMBL" id="KAH7959748.1"/>
    </source>
</evidence>
<gene>
    <name evidence="1" type="ORF">HPB49_013537</name>
</gene>
<dbReference type="EMBL" id="CM023472">
    <property type="protein sequence ID" value="KAH7959748.1"/>
    <property type="molecule type" value="Genomic_DNA"/>
</dbReference>
<name>A0ACB8D5T5_DERSI</name>
<keyword evidence="2" id="KW-1185">Reference proteome</keyword>
<reference evidence="1" key="1">
    <citation type="submission" date="2020-05" db="EMBL/GenBank/DDBJ databases">
        <title>Large-scale comparative analyses of tick genomes elucidate their genetic diversity and vector capacities.</title>
        <authorList>
            <person name="Jia N."/>
            <person name="Wang J."/>
            <person name="Shi W."/>
            <person name="Du L."/>
            <person name="Sun Y."/>
            <person name="Zhan W."/>
            <person name="Jiang J."/>
            <person name="Wang Q."/>
            <person name="Zhang B."/>
            <person name="Ji P."/>
            <person name="Sakyi L.B."/>
            <person name="Cui X."/>
            <person name="Yuan T."/>
            <person name="Jiang B."/>
            <person name="Yang W."/>
            <person name="Lam T.T.-Y."/>
            <person name="Chang Q."/>
            <person name="Ding S."/>
            <person name="Wang X."/>
            <person name="Zhu J."/>
            <person name="Ruan X."/>
            <person name="Zhao L."/>
            <person name="Wei J."/>
            <person name="Que T."/>
            <person name="Du C."/>
            <person name="Cheng J."/>
            <person name="Dai P."/>
            <person name="Han X."/>
            <person name="Huang E."/>
            <person name="Gao Y."/>
            <person name="Liu J."/>
            <person name="Shao H."/>
            <person name="Ye R."/>
            <person name="Li L."/>
            <person name="Wei W."/>
            <person name="Wang X."/>
            <person name="Wang C."/>
            <person name="Yang T."/>
            <person name="Huo Q."/>
            <person name="Li W."/>
            <person name="Guo W."/>
            <person name="Chen H."/>
            <person name="Zhou L."/>
            <person name="Ni X."/>
            <person name="Tian J."/>
            <person name="Zhou Y."/>
            <person name="Sheng Y."/>
            <person name="Liu T."/>
            <person name="Pan Y."/>
            <person name="Xia L."/>
            <person name="Li J."/>
            <person name="Zhao F."/>
            <person name="Cao W."/>
        </authorList>
    </citation>
    <scope>NUCLEOTIDE SEQUENCE</scope>
    <source>
        <strain evidence="1">Dsil-2018</strain>
    </source>
</reference>
<accession>A0ACB8D5T5</accession>